<evidence type="ECO:0000313" key="8">
    <source>
        <dbReference type="EMBL" id="MCD2425143.1"/>
    </source>
</evidence>
<keyword evidence="5" id="KW-0664">Pyridoxine biosynthesis</keyword>
<dbReference type="GO" id="GO:0004733">
    <property type="term" value="F:pyridoxamine phosphate oxidase activity"/>
    <property type="evidence" value="ECO:0007669"/>
    <property type="project" value="UniProtKB-EC"/>
</dbReference>
<comment type="catalytic activity">
    <reaction evidence="5">
        <text>pyridoxine 5'-phosphate + O2 = pyridoxal 5'-phosphate + H2O2</text>
        <dbReference type="Rhea" id="RHEA:15149"/>
        <dbReference type="ChEBI" id="CHEBI:15379"/>
        <dbReference type="ChEBI" id="CHEBI:16240"/>
        <dbReference type="ChEBI" id="CHEBI:58589"/>
        <dbReference type="ChEBI" id="CHEBI:597326"/>
        <dbReference type="EC" id="1.4.3.5"/>
    </reaction>
</comment>
<feature type="binding site" evidence="5">
    <location>
        <position position="187"/>
    </location>
    <ligand>
        <name>FMN</name>
        <dbReference type="ChEBI" id="CHEBI:58210"/>
    </ligand>
</feature>
<comment type="function">
    <text evidence="5">Catalyzes the oxidation of either pyridoxine 5'-phosphate (PNP) or pyridoxamine 5'-phosphate (PMP) into pyridoxal 5'-phosphate (PLP).</text>
</comment>
<keyword evidence="9" id="KW-1185">Reference proteome</keyword>
<accession>A0ABS8PVP1</accession>
<name>A0ABS8PVP1_9BACT</name>
<dbReference type="InterPro" id="IPR011576">
    <property type="entry name" value="Pyridox_Oxase_N"/>
</dbReference>
<feature type="binding site" evidence="5">
    <location>
        <begin position="62"/>
        <end position="67"/>
    </location>
    <ligand>
        <name>FMN</name>
        <dbReference type="ChEBI" id="CHEBI:58210"/>
    </ligand>
</feature>
<dbReference type="Proteomes" id="UP001199816">
    <property type="component" value="Unassembled WGS sequence"/>
</dbReference>
<evidence type="ECO:0000256" key="1">
    <source>
        <dbReference type="ARBA" id="ARBA00007301"/>
    </source>
</evidence>
<feature type="binding site" evidence="5">
    <location>
        <position position="197"/>
    </location>
    <ligand>
        <name>FMN</name>
        <dbReference type="ChEBI" id="CHEBI:58210"/>
    </ligand>
</feature>
<feature type="binding site" evidence="5">
    <location>
        <position position="84"/>
    </location>
    <ligand>
        <name>FMN</name>
        <dbReference type="ChEBI" id="CHEBI:58210"/>
    </ligand>
</feature>
<organism evidence="8 9">
    <name type="scientific">Niabella pedocola</name>
    <dbReference type="NCBI Taxonomy" id="1752077"/>
    <lineage>
        <taxon>Bacteria</taxon>
        <taxon>Pseudomonadati</taxon>
        <taxon>Bacteroidota</taxon>
        <taxon>Chitinophagia</taxon>
        <taxon>Chitinophagales</taxon>
        <taxon>Chitinophagaceae</taxon>
        <taxon>Niabella</taxon>
    </lineage>
</organism>
<dbReference type="InterPro" id="IPR012349">
    <property type="entry name" value="Split_barrel_FMN-bd"/>
</dbReference>
<dbReference type="EC" id="1.4.3.5" evidence="5"/>
<dbReference type="SUPFAM" id="SSF50475">
    <property type="entry name" value="FMN-binding split barrel"/>
    <property type="match status" value="1"/>
</dbReference>
<comment type="catalytic activity">
    <reaction evidence="5">
        <text>pyridoxamine 5'-phosphate + O2 + H2O = pyridoxal 5'-phosphate + H2O2 + NH4(+)</text>
        <dbReference type="Rhea" id="RHEA:15817"/>
        <dbReference type="ChEBI" id="CHEBI:15377"/>
        <dbReference type="ChEBI" id="CHEBI:15379"/>
        <dbReference type="ChEBI" id="CHEBI:16240"/>
        <dbReference type="ChEBI" id="CHEBI:28938"/>
        <dbReference type="ChEBI" id="CHEBI:58451"/>
        <dbReference type="ChEBI" id="CHEBI:597326"/>
        <dbReference type="EC" id="1.4.3.5"/>
    </reaction>
</comment>
<evidence type="ECO:0000256" key="3">
    <source>
        <dbReference type="ARBA" id="ARBA00022643"/>
    </source>
</evidence>
<comment type="pathway">
    <text evidence="5">Cofactor metabolism; pyridoxal 5'-phosphate salvage; pyridoxal 5'-phosphate from pyridoxine 5'-phosphate: step 1/1.</text>
</comment>
<dbReference type="Gene3D" id="2.30.110.10">
    <property type="entry name" value="Electron Transport, Fmn-binding Protein, Chain A"/>
    <property type="match status" value="1"/>
</dbReference>
<feature type="binding site" evidence="5">
    <location>
        <position position="106"/>
    </location>
    <ligand>
        <name>FMN</name>
        <dbReference type="ChEBI" id="CHEBI:58210"/>
    </ligand>
</feature>
<feature type="binding site" evidence="5">
    <location>
        <position position="132"/>
    </location>
    <ligand>
        <name>substrate</name>
    </ligand>
</feature>
<dbReference type="InterPro" id="IPR000659">
    <property type="entry name" value="Pyridox_Oxase"/>
</dbReference>
<evidence type="ECO:0000256" key="5">
    <source>
        <dbReference type="HAMAP-Rule" id="MF_01629"/>
    </source>
</evidence>
<gene>
    <name evidence="5 8" type="primary">pdxH</name>
    <name evidence="8" type="ORF">LQ567_20325</name>
</gene>
<keyword evidence="4 5" id="KW-0560">Oxidoreductase</keyword>
<dbReference type="InterPro" id="IPR019740">
    <property type="entry name" value="Pyridox_Oxase_CS"/>
</dbReference>
<comment type="pathway">
    <text evidence="5">Cofactor metabolism; pyridoxal 5'-phosphate salvage; pyridoxal 5'-phosphate from pyridoxamine 5'-phosphate: step 1/1.</text>
</comment>
<dbReference type="Pfam" id="PF10590">
    <property type="entry name" value="PNP_phzG_C"/>
    <property type="match status" value="1"/>
</dbReference>
<keyword evidence="2 5" id="KW-0285">Flavoprotein</keyword>
<feature type="binding site" evidence="5">
    <location>
        <begin position="77"/>
        <end position="78"/>
    </location>
    <ligand>
        <name>FMN</name>
        <dbReference type="ChEBI" id="CHEBI:58210"/>
    </ligand>
</feature>
<keyword evidence="3 5" id="KW-0288">FMN</keyword>
<evidence type="ECO:0000259" key="7">
    <source>
        <dbReference type="Pfam" id="PF10590"/>
    </source>
</evidence>
<dbReference type="NCBIfam" id="NF004231">
    <property type="entry name" value="PRK05679.1"/>
    <property type="match status" value="1"/>
</dbReference>
<feature type="binding site" evidence="5">
    <location>
        <position position="124"/>
    </location>
    <ligand>
        <name>substrate</name>
    </ligand>
</feature>
<dbReference type="InterPro" id="IPR019576">
    <property type="entry name" value="Pyridoxamine_oxidase_dimer_C"/>
</dbReference>
<comment type="subunit">
    <text evidence="5">Homodimer.</text>
</comment>
<dbReference type="EMBL" id="JAJNEC010000006">
    <property type="protein sequence ID" value="MCD2425143.1"/>
    <property type="molecule type" value="Genomic_DNA"/>
</dbReference>
<feature type="domain" description="Pyridoxamine 5'-phosphate oxidase N-terminal" evidence="6">
    <location>
        <begin position="36"/>
        <end position="152"/>
    </location>
</feature>
<feature type="binding site" evidence="5">
    <location>
        <begin position="193"/>
        <end position="195"/>
    </location>
    <ligand>
        <name>substrate</name>
    </ligand>
</feature>
<dbReference type="RefSeq" id="WP_231007565.1">
    <property type="nucleotide sequence ID" value="NZ_JAJNEC010000006.1"/>
</dbReference>
<dbReference type="PIRSF" id="PIRSF000190">
    <property type="entry name" value="Pyd_amn-ph_oxd"/>
    <property type="match status" value="1"/>
</dbReference>
<comment type="caution">
    <text evidence="8">The sequence shown here is derived from an EMBL/GenBank/DDBJ whole genome shotgun (WGS) entry which is preliminary data.</text>
</comment>
<comment type="cofactor">
    <cofactor evidence="5">
        <name>FMN</name>
        <dbReference type="ChEBI" id="CHEBI:58210"/>
    </cofactor>
    <text evidence="5">Binds 1 FMN per subunit.</text>
</comment>
<protein>
    <recommendedName>
        <fullName evidence="5">Pyridoxine/pyridoxamine 5'-phosphate oxidase</fullName>
        <ecNumber evidence="5">1.4.3.5</ecNumber>
    </recommendedName>
    <alternativeName>
        <fullName evidence="5">PNP/PMP oxidase</fullName>
        <shortName evidence="5">PNPOx</shortName>
    </alternativeName>
    <alternativeName>
        <fullName evidence="5">Pyridoxal 5'-phosphate synthase</fullName>
    </alternativeName>
</protein>
<reference evidence="8 9" key="1">
    <citation type="submission" date="2021-11" db="EMBL/GenBank/DDBJ databases">
        <title>Genomic of Niabella pedocola.</title>
        <authorList>
            <person name="Wu T."/>
        </authorList>
    </citation>
    <scope>NUCLEOTIDE SEQUENCE [LARGE SCALE GENOMIC DNA]</scope>
    <source>
        <strain evidence="8 9">JCM 31011</strain>
    </source>
</reference>
<dbReference type="PANTHER" id="PTHR10851">
    <property type="entry name" value="PYRIDOXINE-5-PHOSPHATE OXIDASE"/>
    <property type="match status" value="1"/>
</dbReference>
<evidence type="ECO:0000256" key="2">
    <source>
        <dbReference type="ARBA" id="ARBA00022630"/>
    </source>
</evidence>
<feature type="binding site" evidence="5">
    <location>
        <position position="67"/>
    </location>
    <ligand>
        <name>substrate</name>
    </ligand>
</feature>
<dbReference type="PROSITE" id="PS01064">
    <property type="entry name" value="PYRIDOX_OXIDASE"/>
    <property type="match status" value="1"/>
</dbReference>
<sequence>MKQEIADIRINYSKKSLSETEVATDPITQFGNWWQEAVNSQLSEVNAMTLATAGADGLPDARIVLLKGFNPAGFVFFTNYQSRKGKELEQNPHACLVFFWKELERQVRITGQVSKVSPEENDQYFYSRPVGSQIGAIASPQSAVIPNRAFLDEQTQTLTNLAEAGQPIIRPEHWGGYLVTPGTVEFWQGRPSRLHDRLRYTLQADQQWKIERLAP</sequence>
<comment type="similarity">
    <text evidence="1 5">Belongs to the pyridoxamine 5'-phosphate oxidase family.</text>
</comment>
<dbReference type="Pfam" id="PF01243">
    <property type="entry name" value="PNPOx_N"/>
    <property type="match status" value="1"/>
</dbReference>
<dbReference type="HAMAP" id="MF_01629">
    <property type="entry name" value="PdxH"/>
    <property type="match status" value="1"/>
</dbReference>
<evidence type="ECO:0000259" key="6">
    <source>
        <dbReference type="Pfam" id="PF01243"/>
    </source>
</evidence>
<evidence type="ECO:0000256" key="4">
    <source>
        <dbReference type="ARBA" id="ARBA00023002"/>
    </source>
</evidence>
<dbReference type="NCBIfam" id="TIGR00558">
    <property type="entry name" value="pdxH"/>
    <property type="match status" value="1"/>
</dbReference>
<feature type="domain" description="Pyridoxine 5'-phosphate oxidase dimerisation C-terminal" evidence="7">
    <location>
        <begin position="174"/>
        <end position="215"/>
    </location>
</feature>
<proteinExistence type="inferred from homology"/>
<feature type="binding site" evidence="5">
    <location>
        <position position="83"/>
    </location>
    <ligand>
        <name>FMN</name>
        <dbReference type="ChEBI" id="CHEBI:58210"/>
    </ligand>
</feature>
<feature type="binding site" evidence="5">
    <location>
        <position position="128"/>
    </location>
    <ligand>
        <name>substrate</name>
    </ligand>
</feature>
<dbReference type="PANTHER" id="PTHR10851:SF0">
    <property type="entry name" value="PYRIDOXINE-5'-PHOSPHATE OXIDASE"/>
    <property type="match status" value="1"/>
</dbReference>
<evidence type="ECO:0000313" key="9">
    <source>
        <dbReference type="Proteomes" id="UP001199816"/>
    </source>
</evidence>
<feature type="binding site" evidence="5">
    <location>
        <begin position="141"/>
        <end position="142"/>
    </location>
    <ligand>
        <name>FMN</name>
        <dbReference type="ChEBI" id="CHEBI:58210"/>
    </ligand>
</feature>